<reference evidence="2" key="1">
    <citation type="submission" date="2021-01" db="EMBL/GenBank/DDBJ databases">
        <authorList>
            <person name="Kaushik A."/>
        </authorList>
    </citation>
    <scope>NUCLEOTIDE SEQUENCE</scope>
    <source>
        <strain evidence="2">AG6-10EEA</strain>
    </source>
</reference>
<organism evidence="2 3">
    <name type="scientific">Rhizoctonia solani</name>
    <dbReference type="NCBI Taxonomy" id="456999"/>
    <lineage>
        <taxon>Eukaryota</taxon>
        <taxon>Fungi</taxon>
        <taxon>Dikarya</taxon>
        <taxon>Basidiomycota</taxon>
        <taxon>Agaricomycotina</taxon>
        <taxon>Agaricomycetes</taxon>
        <taxon>Cantharellales</taxon>
        <taxon>Ceratobasidiaceae</taxon>
        <taxon>Rhizoctonia</taxon>
    </lineage>
</organism>
<comment type="caution">
    <text evidence="2">The sequence shown here is derived from an EMBL/GenBank/DDBJ whole genome shotgun (WGS) entry which is preliminary data.</text>
</comment>
<evidence type="ECO:0000256" key="1">
    <source>
        <dbReference type="SAM" id="MobiDB-lite"/>
    </source>
</evidence>
<evidence type="ECO:0000313" key="2">
    <source>
        <dbReference type="EMBL" id="CAE6455630.1"/>
    </source>
</evidence>
<name>A0A8H3GKR2_9AGAM</name>
<gene>
    <name evidence="2" type="ORF">RDB_LOCUS54713</name>
</gene>
<sequence length="357" mass="40513">MSICILQPPGAVSDLTDENEKKWSKRVSELMEKVKVCSDMQFYDASQIPEGRNPGSRHVSWLGFPRTLTVLHPINEERWRAADHMRSNQGEYFEWSVKRNQDNQIIRIVFSSELPEYFDFLGRVQPDTLHKLYQDRHPGEIIQKTDLFKKQGQRLVYNRYNRWNTSTETGNIMHLVAPGSTLAALMDIIGRAAITYKDADGEIVTNADRLATYTNGDRRRNSDIVLGAAANALARNGDMLTVENPAGIYIDSINLALIQPPDCSQHANIADFFKFTRGNTRLECEVPEEKGFVLGDLNIAGEKLRYGAQLAELIFVSTSMRMFTGERRAIRQRQLPNGVPHDESAGFENESDNEKCQ</sequence>
<proteinExistence type="predicted"/>
<feature type="region of interest" description="Disordered" evidence="1">
    <location>
        <begin position="333"/>
        <end position="357"/>
    </location>
</feature>
<dbReference type="Proteomes" id="UP000663853">
    <property type="component" value="Unassembled WGS sequence"/>
</dbReference>
<dbReference type="AlphaFoldDB" id="A0A8H3GKR2"/>
<accession>A0A8H3GKR2</accession>
<dbReference type="EMBL" id="CAJMXA010001238">
    <property type="protein sequence ID" value="CAE6455630.1"/>
    <property type="molecule type" value="Genomic_DNA"/>
</dbReference>
<protein>
    <submittedName>
        <fullName evidence="2">Uncharacterized protein</fullName>
    </submittedName>
</protein>
<evidence type="ECO:0000313" key="3">
    <source>
        <dbReference type="Proteomes" id="UP000663853"/>
    </source>
</evidence>